<dbReference type="VEuPathDB" id="FungiDB:SPRG_12163"/>
<accession>A0A067C883</accession>
<gene>
    <name evidence="2" type="ORF">SPRG_12163</name>
</gene>
<name>A0A067C883_SAPPC</name>
<organism evidence="2 3">
    <name type="scientific">Saprolegnia parasitica (strain CBS 223.65)</name>
    <dbReference type="NCBI Taxonomy" id="695850"/>
    <lineage>
        <taxon>Eukaryota</taxon>
        <taxon>Sar</taxon>
        <taxon>Stramenopiles</taxon>
        <taxon>Oomycota</taxon>
        <taxon>Saprolegniomycetes</taxon>
        <taxon>Saprolegniales</taxon>
        <taxon>Saprolegniaceae</taxon>
        <taxon>Saprolegnia</taxon>
    </lineage>
</organism>
<reference evidence="2 3" key="1">
    <citation type="journal article" date="2013" name="PLoS Genet.">
        <title>Distinctive expansion of potential virulence genes in the genome of the oomycete fish pathogen Saprolegnia parasitica.</title>
        <authorList>
            <person name="Jiang R.H."/>
            <person name="de Bruijn I."/>
            <person name="Haas B.J."/>
            <person name="Belmonte R."/>
            <person name="Lobach L."/>
            <person name="Christie J."/>
            <person name="van den Ackerveken G."/>
            <person name="Bottin A."/>
            <person name="Bulone V."/>
            <person name="Diaz-Moreno S.M."/>
            <person name="Dumas B."/>
            <person name="Fan L."/>
            <person name="Gaulin E."/>
            <person name="Govers F."/>
            <person name="Grenville-Briggs L.J."/>
            <person name="Horner N.R."/>
            <person name="Levin J.Z."/>
            <person name="Mammella M."/>
            <person name="Meijer H.J."/>
            <person name="Morris P."/>
            <person name="Nusbaum C."/>
            <person name="Oome S."/>
            <person name="Phillips A.J."/>
            <person name="van Rooyen D."/>
            <person name="Rzeszutek E."/>
            <person name="Saraiva M."/>
            <person name="Secombes C.J."/>
            <person name="Seidl M.F."/>
            <person name="Snel B."/>
            <person name="Stassen J.H."/>
            <person name="Sykes S."/>
            <person name="Tripathy S."/>
            <person name="van den Berg H."/>
            <person name="Vega-Arreguin J.C."/>
            <person name="Wawra S."/>
            <person name="Young S.K."/>
            <person name="Zeng Q."/>
            <person name="Dieguez-Uribeondo J."/>
            <person name="Russ C."/>
            <person name="Tyler B.M."/>
            <person name="van West P."/>
        </authorList>
    </citation>
    <scope>NUCLEOTIDE SEQUENCE [LARGE SCALE GENOMIC DNA]</scope>
    <source>
        <strain evidence="2 3">CBS 223.65</strain>
    </source>
</reference>
<protein>
    <submittedName>
        <fullName evidence="2">Uncharacterized protein</fullName>
    </submittedName>
</protein>
<dbReference type="Proteomes" id="UP000030745">
    <property type="component" value="Unassembled WGS sequence"/>
</dbReference>
<evidence type="ECO:0000256" key="1">
    <source>
        <dbReference type="SAM" id="MobiDB-lite"/>
    </source>
</evidence>
<proteinExistence type="predicted"/>
<dbReference type="RefSeq" id="XP_012206524.1">
    <property type="nucleotide sequence ID" value="XM_012351134.1"/>
</dbReference>
<dbReference type="AlphaFoldDB" id="A0A067C883"/>
<evidence type="ECO:0000313" key="2">
    <source>
        <dbReference type="EMBL" id="KDO22736.1"/>
    </source>
</evidence>
<sequence length="270" mass="29158">MPGINNPTLVIKSYDNYETDVLPALLDDDGQLLKKVEAKEKFTVDMSAQKCTEALKDAAAVLEIAIAASHGFPCNAKIINLLGRYQTLVVDADIATAAFLTACMQALKYFKTAFACLEKSKIDLVEKMLLATSKIAGEMTAIATKIAIASGKAAEEALTILNTTDVAKSAAQVSKSETDAAVKASKETTSILEKDLEEKTRRVSDAQAAEKTAMSQRNMQGGVNTTDYSVLWGLWKSRTPSAPHASKRSRSSKRPTKRSRKSRSSLQTCT</sequence>
<keyword evidence="3" id="KW-1185">Reference proteome</keyword>
<dbReference type="PANTHER" id="PTHR37508">
    <property type="entry name" value="TRANSMEMBRANE PROTEIN"/>
    <property type="match status" value="1"/>
</dbReference>
<feature type="compositionally biased region" description="Basic residues" evidence="1">
    <location>
        <begin position="245"/>
        <end position="263"/>
    </location>
</feature>
<feature type="region of interest" description="Disordered" evidence="1">
    <location>
        <begin position="238"/>
        <end position="270"/>
    </location>
</feature>
<dbReference type="KEGG" id="spar:SPRG_12163"/>
<dbReference type="PANTHER" id="PTHR37508:SF1">
    <property type="entry name" value="TRANSMEMBRANE PROTEIN"/>
    <property type="match status" value="1"/>
</dbReference>
<dbReference type="GeneID" id="24134148"/>
<dbReference type="EMBL" id="KK583263">
    <property type="protein sequence ID" value="KDO22736.1"/>
    <property type="molecule type" value="Genomic_DNA"/>
</dbReference>
<evidence type="ECO:0000313" key="3">
    <source>
        <dbReference type="Proteomes" id="UP000030745"/>
    </source>
</evidence>